<organism evidence="2 3">
    <name type="scientific">[Myrmecia] bisecta</name>
    <dbReference type="NCBI Taxonomy" id="41462"/>
    <lineage>
        <taxon>Eukaryota</taxon>
        <taxon>Viridiplantae</taxon>
        <taxon>Chlorophyta</taxon>
        <taxon>core chlorophytes</taxon>
        <taxon>Trebouxiophyceae</taxon>
        <taxon>Trebouxiales</taxon>
        <taxon>Trebouxiaceae</taxon>
        <taxon>Myrmecia</taxon>
    </lineage>
</organism>
<dbReference type="InterPro" id="IPR036872">
    <property type="entry name" value="CH_dom_sf"/>
</dbReference>
<dbReference type="PANTHER" id="PTHR12509:SF8">
    <property type="entry name" value="SPERMATOGENESIS-ASSOCIATED PROTEIN 4"/>
    <property type="match status" value="1"/>
</dbReference>
<reference evidence="2 3" key="1">
    <citation type="journal article" date="2024" name="Nat. Commun.">
        <title>Phylogenomics reveals the evolutionary origins of lichenization in chlorophyte algae.</title>
        <authorList>
            <person name="Puginier C."/>
            <person name="Libourel C."/>
            <person name="Otte J."/>
            <person name="Skaloud P."/>
            <person name="Haon M."/>
            <person name="Grisel S."/>
            <person name="Petersen M."/>
            <person name="Berrin J.G."/>
            <person name="Delaux P.M."/>
            <person name="Dal Grande F."/>
            <person name="Keller J."/>
        </authorList>
    </citation>
    <scope>NUCLEOTIDE SEQUENCE [LARGE SCALE GENOMIC DNA]</scope>
    <source>
        <strain evidence="2 3">SAG 2043</strain>
    </source>
</reference>
<comment type="caution">
    <text evidence="2">The sequence shown here is derived from an EMBL/GenBank/DDBJ whole genome shotgun (WGS) entry which is preliminary data.</text>
</comment>
<dbReference type="Pfam" id="PF06294">
    <property type="entry name" value="CH_2"/>
    <property type="match status" value="1"/>
</dbReference>
<gene>
    <name evidence="2" type="ORF">WJX72_004129</name>
</gene>
<dbReference type="SUPFAM" id="SSF47576">
    <property type="entry name" value="Calponin-homology domain, CH-domain"/>
    <property type="match status" value="1"/>
</dbReference>
<evidence type="ECO:0000259" key="1">
    <source>
        <dbReference type="Pfam" id="PF06294"/>
    </source>
</evidence>
<feature type="domain" description="CH-like" evidence="1">
    <location>
        <begin position="25"/>
        <end position="120"/>
    </location>
</feature>
<dbReference type="AlphaFoldDB" id="A0AAW1R582"/>
<sequence>MGASDTEEMFGYKAPPAGVMPNREVLKWIQSLDLSISLKNVRRDAANGFIVAEMLSRYFPADVQMHSFANGQSTKCKSDNWAQIRRVCTKKDVVLADELVQGTLQGVPGASVALLESLYEKMTHKTLEKAPAPVAATDATAQRQTRASLAFPATDAAEDASNNSAPGLKPISTALHGAPVVEFGSIKTIPIEDAIGLRQKLAAAR</sequence>
<dbReference type="InterPro" id="IPR052111">
    <property type="entry name" value="Spermatogenesis_Ciliary_MAP"/>
</dbReference>
<dbReference type="GO" id="GO:0008017">
    <property type="term" value="F:microtubule binding"/>
    <property type="evidence" value="ECO:0007669"/>
    <property type="project" value="TreeGrafter"/>
</dbReference>
<dbReference type="GO" id="GO:0005930">
    <property type="term" value="C:axoneme"/>
    <property type="evidence" value="ECO:0007669"/>
    <property type="project" value="TreeGrafter"/>
</dbReference>
<proteinExistence type="predicted"/>
<keyword evidence="3" id="KW-1185">Reference proteome</keyword>
<dbReference type="PANTHER" id="PTHR12509">
    <property type="entry name" value="SPERMATOGENESIS-ASSOCIATED 4-RELATED"/>
    <property type="match status" value="1"/>
</dbReference>
<evidence type="ECO:0000313" key="2">
    <source>
        <dbReference type="EMBL" id="KAK9829140.1"/>
    </source>
</evidence>
<dbReference type="GO" id="GO:0051493">
    <property type="term" value="P:regulation of cytoskeleton organization"/>
    <property type="evidence" value="ECO:0007669"/>
    <property type="project" value="TreeGrafter"/>
</dbReference>
<accession>A0AAW1R582</accession>
<dbReference type="Proteomes" id="UP001489004">
    <property type="component" value="Unassembled WGS sequence"/>
</dbReference>
<dbReference type="InterPro" id="IPR010441">
    <property type="entry name" value="CH_2"/>
</dbReference>
<dbReference type="EMBL" id="JALJOR010000001">
    <property type="protein sequence ID" value="KAK9829140.1"/>
    <property type="molecule type" value="Genomic_DNA"/>
</dbReference>
<dbReference type="Gene3D" id="1.10.418.10">
    <property type="entry name" value="Calponin-like domain"/>
    <property type="match status" value="1"/>
</dbReference>
<name>A0AAW1R582_9CHLO</name>
<evidence type="ECO:0000313" key="3">
    <source>
        <dbReference type="Proteomes" id="UP001489004"/>
    </source>
</evidence>
<protein>
    <recommendedName>
        <fullName evidence="1">CH-like domain-containing protein</fullName>
    </recommendedName>
</protein>